<name>A0ABZ0TVU9_9SPHI</name>
<dbReference type="RefSeq" id="WP_321566088.1">
    <property type="nucleotide sequence ID" value="NZ_CP139558.1"/>
</dbReference>
<evidence type="ECO:0000313" key="2">
    <source>
        <dbReference type="Proteomes" id="UP001324380"/>
    </source>
</evidence>
<organism evidence="1 2">
    <name type="scientific">Mucilaginibacter sabulilitoris</name>
    <dbReference type="NCBI Taxonomy" id="1173583"/>
    <lineage>
        <taxon>Bacteria</taxon>
        <taxon>Pseudomonadati</taxon>
        <taxon>Bacteroidota</taxon>
        <taxon>Sphingobacteriia</taxon>
        <taxon>Sphingobacteriales</taxon>
        <taxon>Sphingobacteriaceae</taxon>
        <taxon>Mucilaginibacter</taxon>
    </lineage>
</organism>
<dbReference type="InterPro" id="IPR009291">
    <property type="entry name" value="Vps62"/>
</dbReference>
<sequence length="207" mass="22009">MSTLTIPTVLRSAAKGTAKTAESGEPSLYVSYTSNYNFIYNDQGSGSDGDVGIWRPSPTDNNYFIVGDYAQGNYGAPSGSSLIVTAVNDDPDYPLLKAPIRYDQVWNDKGSGGDYDGSIWRPVAPDGYVVLGCVAALGYDAPAIPNYRCIRKDMVTDAAVGSLIWSDKGSGADNDVSLWQVQGVTGAFVAQGNYNPYTGPCFKLATI</sequence>
<dbReference type="EMBL" id="CP139558">
    <property type="protein sequence ID" value="WPU97002.1"/>
    <property type="molecule type" value="Genomic_DNA"/>
</dbReference>
<gene>
    <name evidence="1" type="ORF">SNE25_15885</name>
</gene>
<protein>
    <submittedName>
        <fullName evidence="1">Vps62-related protein</fullName>
    </submittedName>
</protein>
<evidence type="ECO:0000313" key="1">
    <source>
        <dbReference type="EMBL" id="WPU97002.1"/>
    </source>
</evidence>
<dbReference type="PANTHER" id="PTHR48219">
    <property type="entry name" value="VACUOLAR PROTEIN SORTING-ASSOCIATED PROTEIN 62-RELATED"/>
    <property type="match status" value="1"/>
</dbReference>
<accession>A0ABZ0TVU9</accession>
<keyword evidence="2" id="KW-1185">Reference proteome</keyword>
<dbReference type="Pfam" id="PF06101">
    <property type="entry name" value="Vps62"/>
    <property type="match status" value="1"/>
</dbReference>
<reference evidence="1 2" key="1">
    <citation type="submission" date="2023-11" db="EMBL/GenBank/DDBJ databases">
        <title>Analysis of the Genomes of Mucilaginibacter gossypii cycad 4 and M. sabulilitoris SNA2: microbes with the potential for plant growth promotion.</title>
        <authorList>
            <person name="Hirsch A.M."/>
            <person name="Humm E."/>
            <person name="Rubbi M."/>
            <person name="Del Vecchio G."/>
            <person name="Ha S.M."/>
            <person name="Pellegrini M."/>
            <person name="Gunsalus R.P."/>
        </authorList>
    </citation>
    <scope>NUCLEOTIDE SEQUENCE [LARGE SCALE GENOMIC DNA]</scope>
    <source>
        <strain evidence="1 2">SNA2</strain>
    </source>
</reference>
<dbReference type="PANTHER" id="PTHR48219:SF2">
    <property type="entry name" value="VACUOLAR PROTEIN SORTING-ASSOCIATED PROTEIN 62"/>
    <property type="match status" value="1"/>
</dbReference>
<dbReference type="Proteomes" id="UP001324380">
    <property type="component" value="Chromosome"/>
</dbReference>
<proteinExistence type="predicted"/>